<dbReference type="Proteomes" id="UP001610563">
    <property type="component" value="Unassembled WGS sequence"/>
</dbReference>
<evidence type="ECO:0000256" key="6">
    <source>
        <dbReference type="ARBA" id="ARBA00037991"/>
    </source>
</evidence>
<dbReference type="Gene3D" id="3.40.50.1820">
    <property type="entry name" value="alpha/beta hydrolase"/>
    <property type="match status" value="1"/>
</dbReference>
<dbReference type="InterPro" id="IPR002921">
    <property type="entry name" value="Fungal_lipase-type"/>
</dbReference>
<protein>
    <recommendedName>
        <fullName evidence="1">feruloyl esterase</fullName>
        <ecNumber evidence="1">3.1.1.73</ecNumber>
    </recommendedName>
    <alternativeName>
        <fullName evidence="7">Ferulic acid esterase A</fullName>
    </alternativeName>
</protein>
<dbReference type="SUPFAM" id="SSF53474">
    <property type="entry name" value="alpha/beta-Hydrolases"/>
    <property type="match status" value="1"/>
</dbReference>
<gene>
    <name evidence="9" type="ORF">BJX66DRAFT_201273</name>
</gene>
<keyword evidence="2" id="KW-0719">Serine esterase</keyword>
<evidence type="ECO:0000256" key="7">
    <source>
        <dbReference type="ARBA" id="ARBA00041313"/>
    </source>
</evidence>
<comment type="catalytic activity">
    <reaction evidence="5">
        <text>feruloyl-polysaccharide + H2O = ferulate + polysaccharide.</text>
        <dbReference type="EC" id="3.1.1.73"/>
    </reaction>
</comment>
<organism evidence="9 10">
    <name type="scientific">Aspergillus keveii</name>
    <dbReference type="NCBI Taxonomy" id="714993"/>
    <lineage>
        <taxon>Eukaryota</taxon>
        <taxon>Fungi</taxon>
        <taxon>Dikarya</taxon>
        <taxon>Ascomycota</taxon>
        <taxon>Pezizomycotina</taxon>
        <taxon>Eurotiomycetes</taxon>
        <taxon>Eurotiomycetidae</taxon>
        <taxon>Eurotiales</taxon>
        <taxon>Aspergillaceae</taxon>
        <taxon>Aspergillus</taxon>
        <taxon>Aspergillus subgen. Nidulantes</taxon>
    </lineage>
</organism>
<keyword evidence="10" id="KW-1185">Reference proteome</keyword>
<feature type="domain" description="Fungal lipase-type" evidence="8">
    <location>
        <begin position="35"/>
        <end position="168"/>
    </location>
</feature>
<dbReference type="EMBL" id="JBFTWV010000046">
    <property type="protein sequence ID" value="KAL2794325.1"/>
    <property type="molecule type" value="Genomic_DNA"/>
</dbReference>
<name>A0ABR4G6T1_9EURO</name>
<keyword evidence="4 9" id="KW-0378">Hydrolase</keyword>
<dbReference type="PANTHER" id="PTHR46640:SF1">
    <property type="entry name" value="FUNGAL LIPASE-LIKE DOMAIN-CONTAINING PROTEIN-RELATED"/>
    <property type="match status" value="1"/>
</dbReference>
<proteinExistence type="inferred from homology"/>
<dbReference type="EC" id="3.1.1.73" evidence="1"/>
<comment type="similarity">
    <text evidence="6">Belongs to the AB hydrolase superfamily. FaeA family.</text>
</comment>
<evidence type="ECO:0000256" key="4">
    <source>
        <dbReference type="ARBA" id="ARBA00022801"/>
    </source>
</evidence>
<evidence type="ECO:0000259" key="8">
    <source>
        <dbReference type="Pfam" id="PF01764"/>
    </source>
</evidence>
<dbReference type="PANTHER" id="PTHR46640">
    <property type="entry name" value="TRIACYLGLYCEROL LIPASE, PUTATIVE (AFU_ORTHOLOGUE AFUA_6G06510)-RELATED"/>
    <property type="match status" value="1"/>
</dbReference>
<accession>A0ABR4G6T1</accession>
<sequence>MLRLEPCSSKAHAQRVLPGDIAGFIAVDCTNELIVVAFRDTMSRINGRTDLEFLQIAAPTVCAGCRIDSGFSQAAAAAILLLARPLQEARNQYPNHRIVITGHSLGGALATMYAAFLRARDVYVDLYTFGAPSVGNLAFAEAITKDWESFGTNYRVTHADDEIPKILFQLSRKKFFDLIVPEYSQSSPEHWITSAYRQPVTVADIRVIEGVNNVTGNLGGGLGNIRDHTWYLGRTSVCVDE</sequence>
<dbReference type="GO" id="GO:0016787">
    <property type="term" value="F:hydrolase activity"/>
    <property type="evidence" value="ECO:0007669"/>
    <property type="project" value="UniProtKB-KW"/>
</dbReference>
<evidence type="ECO:0000256" key="1">
    <source>
        <dbReference type="ARBA" id="ARBA00013091"/>
    </source>
</evidence>
<evidence type="ECO:0000313" key="9">
    <source>
        <dbReference type="EMBL" id="KAL2794325.1"/>
    </source>
</evidence>
<keyword evidence="3" id="KW-0732">Signal</keyword>
<evidence type="ECO:0000256" key="2">
    <source>
        <dbReference type="ARBA" id="ARBA00022487"/>
    </source>
</evidence>
<dbReference type="InterPro" id="IPR051299">
    <property type="entry name" value="AB_hydrolase_lip/est"/>
</dbReference>
<reference evidence="9 10" key="1">
    <citation type="submission" date="2024-07" db="EMBL/GenBank/DDBJ databases">
        <title>Section-level genome sequencing and comparative genomics of Aspergillus sections Usti and Cavernicolus.</title>
        <authorList>
            <consortium name="Lawrence Berkeley National Laboratory"/>
            <person name="Nybo J.L."/>
            <person name="Vesth T.C."/>
            <person name="Theobald S."/>
            <person name="Frisvad J.C."/>
            <person name="Larsen T.O."/>
            <person name="Kjaerboelling I."/>
            <person name="Rothschild-Mancinelli K."/>
            <person name="Lyhne E.K."/>
            <person name="Kogle M.E."/>
            <person name="Barry K."/>
            <person name="Clum A."/>
            <person name="Na H."/>
            <person name="Ledsgaard L."/>
            <person name="Lin J."/>
            <person name="Lipzen A."/>
            <person name="Kuo A."/>
            <person name="Riley R."/>
            <person name="Mondo S."/>
            <person name="Labutti K."/>
            <person name="Haridas S."/>
            <person name="Pangalinan J."/>
            <person name="Salamov A.A."/>
            <person name="Simmons B.A."/>
            <person name="Magnuson J.K."/>
            <person name="Chen J."/>
            <person name="Drula E."/>
            <person name="Henrissat B."/>
            <person name="Wiebenga A."/>
            <person name="Lubbers R.J."/>
            <person name="Gomes A.C."/>
            <person name="Makela M.R."/>
            <person name="Stajich J."/>
            <person name="Grigoriev I.V."/>
            <person name="Mortensen U.H."/>
            <person name="De Vries R.P."/>
            <person name="Baker S.E."/>
            <person name="Andersen M.R."/>
        </authorList>
    </citation>
    <scope>NUCLEOTIDE SEQUENCE [LARGE SCALE GENOMIC DNA]</scope>
    <source>
        <strain evidence="9 10">CBS 209.92</strain>
    </source>
</reference>
<evidence type="ECO:0000256" key="5">
    <source>
        <dbReference type="ARBA" id="ARBA00034075"/>
    </source>
</evidence>
<dbReference type="InterPro" id="IPR029058">
    <property type="entry name" value="AB_hydrolase_fold"/>
</dbReference>
<comment type="caution">
    <text evidence="9">The sequence shown here is derived from an EMBL/GenBank/DDBJ whole genome shotgun (WGS) entry which is preliminary data.</text>
</comment>
<evidence type="ECO:0000256" key="3">
    <source>
        <dbReference type="ARBA" id="ARBA00022729"/>
    </source>
</evidence>
<evidence type="ECO:0000313" key="10">
    <source>
        <dbReference type="Proteomes" id="UP001610563"/>
    </source>
</evidence>
<dbReference type="Pfam" id="PF01764">
    <property type="entry name" value="Lipase_3"/>
    <property type="match status" value="1"/>
</dbReference>
<dbReference type="CDD" id="cd00519">
    <property type="entry name" value="Lipase_3"/>
    <property type="match status" value="1"/>
</dbReference>